<evidence type="ECO:0000256" key="3">
    <source>
        <dbReference type="PROSITE-ProRule" id="PRU00339"/>
    </source>
</evidence>
<dbReference type="Gene3D" id="1.25.40.10">
    <property type="entry name" value="Tetratricopeptide repeat domain"/>
    <property type="match status" value="1"/>
</dbReference>
<evidence type="ECO:0000313" key="5">
    <source>
        <dbReference type="EMBL" id="RKS25392.1"/>
    </source>
</evidence>
<feature type="chain" id="PRO_5019773760" evidence="4">
    <location>
        <begin position="22"/>
        <end position="293"/>
    </location>
</feature>
<gene>
    <name evidence="5" type="ORF">CLV94_0422</name>
</gene>
<dbReference type="SUPFAM" id="SSF48452">
    <property type="entry name" value="TPR-like"/>
    <property type="match status" value="1"/>
</dbReference>
<accession>A0A495MK49</accession>
<dbReference type="OrthoDB" id="9793489at2"/>
<name>A0A495MK49_9FLAO</name>
<dbReference type="PROSITE" id="PS50005">
    <property type="entry name" value="TPR"/>
    <property type="match status" value="1"/>
</dbReference>
<proteinExistence type="predicted"/>
<sequence length="293" mass="34177">MKKRIPFQILLLLLFTLQAFSQTDNPELQKMADDDQSARMASDINWMILNKEDSLRRVRIFELIKEDKVKTAKDHFNSGIVFQHGNDTIDSRIAVQSFKKAIELDATLNKWWYAAAVDRDLMRRGQPQIYGTQFVKNQATNNKWARYKIDTTKVTDEDRSYYSVESLAEQVKKERFMNLKSVSSYYESNNSIDKIIKFIEQEFKKGTESEYNSSEEEINNFGYSLLNANKNEDALKIFKLNTKLYPNGFNTFDSYGECLMKLGQKKEALKAYKKSLALNPQNDNARKIIEENK</sequence>
<comment type="caution">
    <text evidence="5">The sequence shown here is derived from an EMBL/GenBank/DDBJ whole genome shotgun (WGS) entry which is preliminary data.</text>
</comment>
<dbReference type="SMART" id="SM00028">
    <property type="entry name" value="TPR"/>
    <property type="match status" value="2"/>
</dbReference>
<feature type="signal peptide" evidence="4">
    <location>
        <begin position="1"/>
        <end position="21"/>
    </location>
</feature>
<dbReference type="AlphaFoldDB" id="A0A495MK49"/>
<reference evidence="5 6" key="1">
    <citation type="submission" date="2018-10" db="EMBL/GenBank/DDBJ databases">
        <title>Genomic Encyclopedia of Archaeal and Bacterial Type Strains, Phase II (KMG-II): from individual species to whole genera.</title>
        <authorList>
            <person name="Goeker M."/>
        </authorList>
    </citation>
    <scope>NUCLEOTIDE SEQUENCE [LARGE SCALE GENOMIC DNA]</scope>
    <source>
        <strain evidence="5 6">DSM 29537</strain>
    </source>
</reference>
<evidence type="ECO:0000256" key="2">
    <source>
        <dbReference type="ARBA" id="ARBA00022803"/>
    </source>
</evidence>
<evidence type="ECO:0000256" key="1">
    <source>
        <dbReference type="ARBA" id="ARBA00022737"/>
    </source>
</evidence>
<dbReference type="InterPro" id="IPR013105">
    <property type="entry name" value="TPR_2"/>
</dbReference>
<dbReference type="Proteomes" id="UP000277579">
    <property type="component" value="Unassembled WGS sequence"/>
</dbReference>
<keyword evidence="2 3" id="KW-0802">TPR repeat</keyword>
<evidence type="ECO:0000313" key="6">
    <source>
        <dbReference type="Proteomes" id="UP000277579"/>
    </source>
</evidence>
<protein>
    <submittedName>
        <fullName evidence="5">Tetratricopeptide repeat protein</fullName>
    </submittedName>
</protein>
<feature type="repeat" description="TPR" evidence="3">
    <location>
        <begin position="249"/>
        <end position="282"/>
    </location>
</feature>
<dbReference type="RefSeq" id="WP_121374801.1">
    <property type="nucleotide sequence ID" value="NZ_RBLC01000001.1"/>
</dbReference>
<dbReference type="Pfam" id="PF07719">
    <property type="entry name" value="TPR_2"/>
    <property type="match status" value="1"/>
</dbReference>
<keyword evidence="1" id="KW-0677">Repeat</keyword>
<evidence type="ECO:0000256" key="4">
    <source>
        <dbReference type="SAM" id="SignalP"/>
    </source>
</evidence>
<dbReference type="InterPro" id="IPR011990">
    <property type="entry name" value="TPR-like_helical_dom_sf"/>
</dbReference>
<dbReference type="InterPro" id="IPR019734">
    <property type="entry name" value="TPR_rpt"/>
</dbReference>
<keyword evidence="6" id="KW-1185">Reference proteome</keyword>
<keyword evidence="4" id="KW-0732">Signal</keyword>
<organism evidence="5 6">
    <name type="scientific">Flavobacterium endophyticum</name>
    <dbReference type="NCBI Taxonomy" id="1540163"/>
    <lineage>
        <taxon>Bacteria</taxon>
        <taxon>Pseudomonadati</taxon>
        <taxon>Bacteroidota</taxon>
        <taxon>Flavobacteriia</taxon>
        <taxon>Flavobacteriales</taxon>
        <taxon>Flavobacteriaceae</taxon>
        <taxon>Flavobacterium</taxon>
    </lineage>
</organism>
<dbReference type="EMBL" id="RBLC01000001">
    <property type="protein sequence ID" value="RKS25392.1"/>
    <property type="molecule type" value="Genomic_DNA"/>
</dbReference>